<evidence type="ECO:0000259" key="21">
    <source>
        <dbReference type="PROSITE" id="PS50157"/>
    </source>
</evidence>
<dbReference type="InterPro" id="IPR050888">
    <property type="entry name" value="ZnF_C2H2-type_TF"/>
</dbReference>
<protein>
    <recommendedName>
        <fullName evidence="16">E3 ubiquitin-protein ligase ZFP91</fullName>
        <ecNumber evidence="5">2.3.2.27</ecNumber>
    </recommendedName>
    <alternativeName>
        <fullName evidence="17">RING-type E3 ubiquitin transferase ZFP91</fullName>
    </alternativeName>
    <alternativeName>
        <fullName evidence="18">Zinc finger protein 91 homolog</fullName>
    </alternativeName>
</protein>
<evidence type="ECO:0000256" key="5">
    <source>
        <dbReference type="ARBA" id="ARBA00012483"/>
    </source>
</evidence>
<evidence type="ECO:0000256" key="9">
    <source>
        <dbReference type="ARBA" id="ARBA00022737"/>
    </source>
</evidence>
<feature type="domain" description="C2H2-type" evidence="21">
    <location>
        <begin position="515"/>
        <end position="542"/>
    </location>
</feature>
<evidence type="ECO:0000256" key="4">
    <source>
        <dbReference type="ARBA" id="ARBA00006991"/>
    </source>
</evidence>
<dbReference type="Pfam" id="PF00096">
    <property type="entry name" value="zf-C2H2"/>
    <property type="match status" value="3"/>
</dbReference>
<evidence type="ECO:0000256" key="19">
    <source>
        <dbReference type="PROSITE-ProRule" id="PRU00042"/>
    </source>
</evidence>
<dbReference type="PROSITE" id="PS00028">
    <property type="entry name" value="ZINC_FINGER_C2H2_1"/>
    <property type="match status" value="4"/>
</dbReference>
<comment type="catalytic activity">
    <reaction evidence="1">
        <text>S-ubiquitinyl-[E2 ubiquitin-conjugating enzyme]-L-cysteine + [acceptor protein]-L-lysine = [E2 ubiquitin-conjugating enzyme]-L-cysteine + N(6)-ubiquitinyl-[acceptor protein]-L-lysine.</text>
        <dbReference type="EC" id="2.3.2.27"/>
    </reaction>
</comment>
<dbReference type="OrthoDB" id="8685330at2759"/>
<comment type="pathway">
    <text evidence="3">Protein modification; protein ubiquitination.</text>
</comment>
<dbReference type="Proteomes" id="UP000812440">
    <property type="component" value="Chromosome 7"/>
</dbReference>
<comment type="subcellular location">
    <subcellularLocation>
        <location evidence="2">Nucleus</location>
    </subcellularLocation>
</comment>
<comment type="subunit">
    <text evidence="15">Interacts with MAP3K14/NIK.</text>
</comment>
<dbReference type="GO" id="GO:0008270">
    <property type="term" value="F:zinc ion binding"/>
    <property type="evidence" value="ECO:0007669"/>
    <property type="project" value="UniProtKB-KW"/>
</dbReference>
<evidence type="ECO:0000256" key="7">
    <source>
        <dbReference type="ARBA" id="ARBA00022679"/>
    </source>
</evidence>
<keyword evidence="13" id="KW-0539">Nucleus</keyword>
<evidence type="ECO:0000256" key="20">
    <source>
        <dbReference type="SAM" id="MobiDB-lite"/>
    </source>
</evidence>
<reference evidence="22" key="1">
    <citation type="thesis" date="2020" institute="ProQuest LLC" country="789 East Eisenhower Parkway, Ann Arbor, MI, USA">
        <title>Comparative Genomics and Chromosome Evolution.</title>
        <authorList>
            <person name="Mudd A.B."/>
        </authorList>
    </citation>
    <scope>NUCLEOTIDE SEQUENCE</scope>
    <source>
        <strain evidence="22">Female2</strain>
        <tissue evidence="22">Blood</tissue>
    </source>
</reference>
<dbReference type="GO" id="GO:0005634">
    <property type="term" value="C:nucleus"/>
    <property type="evidence" value="ECO:0007669"/>
    <property type="project" value="UniProtKB-SubCell"/>
</dbReference>
<keyword evidence="7" id="KW-0808">Transferase</keyword>
<feature type="domain" description="C2H2-type" evidence="21">
    <location>
        <begin position="485"/>
        <end position="514"/>
    </location>
</feature>
<dbReference type="InterPro" id="IPR036236">
    <property type="entry name" value="Znf_C2H2_sf"/>
</dbReference>
<name>A0A8T2IUZ1_9PIPI</name>
<gene>
    <name evidence="22" type="ORF">GDO86_012997</name>
</gene>
<dbReference type="InterPro" id="IPR013087">
    <property type="entry name" value="Znf_C2H2_type"/>
</dbReference>
<keyword evidence="23" id="KW-1185">Reference proteome</keyword>
<feature type="compositionally biased region" description="Basic and acidic residues" evidence="20">
    <location>
        <begin position="601"/>
        <end position="613"/>
    </location>
</feature>
<evidence type="ECO:0000256" key="17">
    <source>
        <dbReference type="ARBA" id="ARBA00077489"/>
    </source>
</evidence>
<keyword evidence="8" id="KW-0479">Metal-binding</keyword>
<evidence type="ECO:0000256" key="14">
    <source>
        <dbReference type="ARBA" id="ARBA00054990"/>
    </source>
</evidence>
<dbReference type="FunFam" id="3.30.160.60:FF:000183">
    <property type="entry name" value="E3 ubiquitin-protein ligase ZFP91"/>
    <property type="match status" value="1"/>
</dbReference>
<keyword evidence="11" id="KW-0833">Ubl conjugation pathway</keyword>
<dbReference type="PANTHER" id="PTHR24406">
    <property type="entry name" value="TRANSCRIPTIONAL REPRESSOR CTCFL-RELATED"/>
    <property type="match status" value="1"/>
</dbReference>
<comment type="similarity">
    <text evidence="4">Belongs to the krueppel C2H2-type zinc-finger protein family.</text>
</comment>
<dbReference type="AlphaFoldDB" id="A0A8T2IUZ1"/>
<dbReference type="EC" id="2.3.2.27" evidence="5"/>
<evidence type="ECO:0000256" key="8">
    <source>
        <dbReference type="ARBA" id="ARBA00022723"/>
    </source>
</evidence>
<dbReference type="PROSITE" id="PS50157">
    <property type="entry name" value="ZINC_FINGER_C2H2_2"/>
    <property type="match status" value="4"/>
</dbReference>
<evidence type="ECO:0000256" key="10">
    <source>
        <dbReference type="ARBA" id="ARBA00022771"/>
    </source>
</evidence>
<feature type="region of interest" description="Disordered" evidence="20">
    <location>
        <begin position="589"/>
        <end position="675"/>
    </location>
</feature>
<evidence type="ECO:0000256" key="3">
    <source>
        <dbReference type="ARBA" id="ARBA00004906"/>
    </source>
</evidence>
<dbReference type="FunFam" id="3.30.160.60:FF:000356">
    <property type="entry name" value="E3 ubiquitin-protein ligase ZFP91"/>
    <property type="match status" value="1"/>
</dbReference>
<dbReference type="SMART" id="SM00355">
    <property type="entry name" value="ZnF_C2H2"/>
    <property type="match status" value="5"/>
</dbReference>
<evidence type="ECO:0000256" key="12">
    <source>
        <dbReference type="ARBA" id="ARBA00022833"/>
    </source>
</evidence>
<sequence length="680" mass="78008">MQATARHKKRRLLDARRGKCRVRLGCQLDDWCALKKHLGFPLHSQLAKFLLDRYRSTTSPCSDPTAVSFFSVSLESLQSLLLSGHQHGRECALPPIFTFNPPFGKTGLLWHCGADHKFQWDLSQHLSKESNQTDSCTSLNQYIDIERQPKCNKEFTKTEGNKPYKESKKVISEIAYPENAHCRFSNIDNNHWSQKYGKKSVSFNNVTDVTAENIGNERQHKATANEENLEKEGRMLFHPGVNKTLNQAGKSDIITLRLENADQLIDKHIETKEWTGTVPCNDKKQATASNCSSNQRYKDYCEGMSQTENNHSVNNQVQIKPLEAMSVSCHHSPNEILKKTEEKKDKTVGYEIHSGEQEVESLTIEKPSNLDSSTDICDMMQDSMESEEKEDTFSEMDVMMDYIKNRQQDLQEKVNSSGKKEQSKALARQKSHVDEELAQICKKRIRKATPNELLLCELDNCGKIFSKRQYLNYHQKYQHMNQRTFCCSVQECGKTFNFKKHLKEHEKRHSDRRDFICEFCARAFRSSSNLIIHRRIHTGEKPLQCEFCGFTCRQKASLNWHMKKHDADVFYQFPCDICGQRFEKPDNLAAHRSRKHPASLEIKHSESSCKENASENPSCCKNGTPDSLPRTAIDRAGNVSPNVKEPNFPDFSKLTTNKEPQESSQTSQHGQSEISLVIIL</sequence>
<dbReference type="Gene3D" id="3.30.160.60">
    <property type="entry name" value="Classic Zinc Finger"/>
    <property type="match status" value="5"/>
</dbReference>
<feature type="compositionally biased region" description="Basic and acidic residues" evidence="20">
    <location>
        <begin position="409"/>
        <end position="423"/>
    </location>
</feature>
<evidence type="ECO:0000313" key="23">
    <source>
        <dbReference type="Proteomes" id="UP000812440"/>
    </source>
</evidence>
<keyword evidence="12" id="KW-0862">Zinc</keyword>
<proteinExistence type="inferred from homology"/>
<feature type="region of interest" description="Disordered" evidence="20">
    <location>
        <begin position="409"/>
        <end position="430"/>
    </location>
</feature>
<comment type="caution">
    <text evidence="22">The sequence shown here is derived from an EMBL/GenBank/DDBJ whole genome shotgun (WGS) entry which is preliminary data.</text>
</comment>
<evidence type="ECO:0000256" key="1">
    <source>
        <dbReference type="ARBA" id="ARBA00000900"/>
    </source>
</evidence>
<keyword evidence="10 19" id="KW-0863">Zinc-finger</keyword>
<evidence type="ECO:0000313" key="22">
    <source>
        <dbReference type="EMBL" id="KAG8434864.1"/>
    </source>
</evidence>
<dbReference type="GO" id="GO:0080090">
    <property type="term" value="P:regulation of primary metabolic process"/>
    <property type="evidence" value="ECO:0007669"/>
    <property type="project" value="UniProtKB-ARBA"/>
</dbReference>
<comment type="function">
    <text evidence="14">Atypical E3 ubiquitin-protein ligase that mediates 'Lys-63'-linked ubiquitination of MAP3K14/NIK, leading to stabilize and activate MAP3K14/NIK. It thereby acts as an activator of the non-canonical NF-kappa-B2/NFKB2 pathway. May also play an important role in cell proliferation and/or anti-apoptosis.</text>
</comment>
<dbReference type="SUPFAM" id="SSF57667">
    <property type="entry name" value="beta-beta-alpha zinc fingers"/>
    <property type="match status" value="3"/>
</dbReference>
<organism evidence="22 23">
    <name type="scientific">Hymenochirus boettgeri</name>
    <name type="common">Congo dwarf clawed frog</name>
    <dbReference type="NCBI Taxonomy" id="247094"/>
    <lineage>
        <taxon>Eukaryota</taxon>
        <taxon>Metazoa</taxon>
        <taxon>Chordata</taxon>
        <taxon>Craniata</taxon>
        <taxon>Vertebrata</taxon>
        <taxon>Euteleostomi</taxon>
        <taxon>Amphibia</taxon>
        <taxon>Batrachia</taxon>
        <taxon>Anura</taxon>
        <taxon>Pipoidea</taxon>
        <taxon>Pipidae</taxon>
        <taxon>Pipinae</taxon>
        <taxon>Hymenochirus</taxon>
    </lineage>
</organism>
<keyword evidence="6" id="KW-0597">Phosphoprotein</keyword>
<keyword evidence="9" id="KW-0677">Repeat</keyword>
<dbReference type="EMBL" id="JAACNH010000008">
    <property type="protein sequence ID" value="KAG8434864.1"/>
    <property type="molecule type" value="Genomic_DNA"/>
</dbReference>
<evidence type="ECO:0000256" key="18">
    <source>
        <dbReference type="ARBA" id="ARBA00079395"/>
    </source>
</evidence>
<evidence type="ECO:0000256" key="16">
    <source>
        <dbReference type="ARBA" id="ARBA00071305"/>
    </source>
</evidence>
<evidence type="ECO:0000256" key="13">
    <source>
        <dbReference type="ARBA" id="ARBA00023242"/>
    </source>
</evidence>
<feature type="compositionally biased region" description="Polar residues" evidence="20">
    <location>
        <begin position="614"/>
        <end position="625"/>
    </location>
</feature>
<feature type="domain" description="C2H2-type" evidence="21">
    <location>
        <begin position="454"/>
        <end position="484"/>
    </location>
</feature>
<dbReference type="GO" id="GO:0060255">
    <property type="term" value="P:regulation of macromolecule metabolic process"/>
    <property type="evidence" value="ECO:0007669"/>
    <property type="project" value="UniProtKB-ARBA"/>
</dbReference>
<evidence type="ECO:0000256" key="6">
    <source>
        <dbReference type="ARBA" id="ARBA00022553"/>
    </source>
</evidence>
<evidence type="ECO:0000256" key="15">
    <source>
        <dbReference type="ARBA" id="ARBA00065249"/>
    </source>
</evidence>
<feature type="domain" description="C2H2-type" evidence="21">
    <location>
        <begin position="573"/>
        <end position="601"/>
    </location>
</feature>
<evidence type="ECO:0000256" key="11">
    <source>
        <dbReference type="ARBA" id="ARBA00022786"/>
    </source>
</evidence>
<feature type="compositionally biased region" description="Polar residues" evidence="20">
    <location>
        <begin position="653"/>
        <end position="674"/>
    </location>
</feature>
<accession>A0A8T2IUZ1</accession>
<evidence type="ECO:0000256" key="2">
    <source>
        <dbReference type="ARBA" id="ARBA00004123"/>
    </source>
</evidence>
<dbReference type="GO" id="GO:0061630">
    <property type="term" value="F:ubiquitin protein ligase activity"/>
    <property type="evidence" value="ECO:0007669"/>
    <property type="project" value="UniProtKB-EC"/>
</dbReference>